<evidence type="ECO:0000313" key="1">
    <source>
        <dbReference type="EMBL" id="MCI27925.1"/>
    </source>
</evidence>
<keyword evidence="2" id="KW-1185">Reference proteome</keyword>
<sequence>FEDEDKAEAGIVPVPVAAIIDGSDC</sequence>
<dbReference type="AlphaFoldDB" id="A0A392QXD9"/>
<dbReference type="Proteomes" id="UP000265520">
    <property type="component" value="Unassembled WGS sequence"/>
</dbReference>
<comment type="caution">
    <text evidence="1">The sequence shown here is derived from an EMBL/GenBank/DDBJ whole genome shotgun (WGS) entry which is preliminary data.</text>
</comment>
<evidence type="ECO:0000313" key="2">
    <source>
        <dbReference type="Proteomes" id="UP000265520"/>
    </source>
</evidence>
<dbReference type="EMBL" id="LXQA010162370">
    <property type="protein sequence ID" value="MCI27925.1"/>
    <property type="molecule type" value="Genomic_DNA"/>
</dbReference>
<proteinExistence type="predicted"/>
<dbReference type="EMBL" id="LXQA010166701">
    <property type="protein sequence ID" value="MCI28584.1"/>
    <property type="molecule type" value="Genomic_DNA"/>
</dbReference>
<protein>
    <submittedName>
        <fullName evidence="1">Uncharacterized protein</fullName>
    </submittedName>
</protein>
<reference evidence="1 2" key="1">
    <citation type="journal article" date="2018" name="Front. Plant Sci.">
        <title>Red Clover (Trifolium pratense) and Zigzag Clover (T. medium) - A Picture of Genomic Similarities and Differences.</title>
        <authorList>
            <person name="Dluhosova J."/>
            <person name="Istvanek J."/>
            <person name="Nedelnik J."/>
            <person name="Repkova J."/>
        </authorList>
    </citation>
    <scope>NUCLEOTIDE SEQUENCE [LARGE SCALE GENOMIC DNA]</scope>
    <source>
        <strain evidence="1">10/8</strain>
        <strain evidence="2">cv. 10/8</strain>
        <tissue evidence="1">Leaf</tissue>
    </source>
</reference>
<accession>A0A392QXD9</accession>
<feature type="non-terminal residue" evidence="1">
    <location>
        <position position="1"/>
    </location>
</feature>
<organism evidence="1 2">
    <name type="scientific">Trifolium medium</name>
    <dbReference type="NCBI Taxonomy" id="97028"/>
    <lineage>
        <taxon>Eukaryota</taxon>
        <taxon>Viridiplantae</taxon>
        <taxon>Streptophyta</taxon>
        <taxon>Embryophyta</taxon>
        <taxon>Tracheophyta</taxon>
        <taxon>Spermatophyta</taxon>
        <taxon>Magnoliopsida</taxon>
        <taxon>eudicotyledons</taxon>
        <taxon>Gunneridae</taxon>
        <taxon>Pentapetalae</taxon>
        <taxon>rosids</taxon>
        <taxon>fabids</taxon>
        <taxon>Fabales</taxon>
        <taxon>Fabaceae</taxon>
        <taxon>Papilionoideae</taxon>
        <taxon>50 kb inversion clade</taxon>
        <taxon>NPAAA clade</taxon>
        <taxon>Hologalegina</taxon>
        <taxon>IRL clade</taxon>
        <taxon>Trifolieae</taxon>
        <taxon>Trifolium</taxon>
    </lineage>
</organism>
<name>A0A392QXD9_9FABA</name>